<proteinExistence type="predicted"/>
<dbReference type="EMBL" id="FQXB01000001">
    <property type="protein sequence ID" value="SHG58537.1"/>
    <property type="molecule type" value="Genomic_DNA"/>
</dbReference>
<name>A0A1M5L0J7_9RHOB</name>
<dbReference type="SUPFAM" id="SSF54665">
    <property type="entry name" value="CO dehydrogenase molybdoprotein N-domain-like"/>
    <property type="match status" value="1"/>
</dbReference>
<evidence type="ECO:0000313" key="4">
    <source>
        <dbReference type="EMBL" id="SHG58537.1"/>
    </source>
</evidence>
<dbReference type="Pfam" id="PF20256">
    <property type="entry name" value="MoCoBD_2"/>
    <property type="match status" value="1"/>
</dbReference>
<dbReference type="Pfam" id="PF02738">
    <property type="entry name" value="MoCoBD_1"/>
    <property type="match status" value="1"/>
</dbReference>
<dbReference type="InterPro" id="IPR036856">
    <property type="entry name" value="Ald_Oxase/Xan_DH_a/b_sf"/>
</dbReference>
<evidence type="ECO:0000313" key="5">
    <source>
        <dbReference type="Proteomes" id="UP000184074"/>
    </source>
</evidence>
<dbReference type="InterPro" id="IPR008274">
    <property type="entry name" value="AldOxase/xan_DH_MoCoBD1"/>
</dbReference>
<dbReference type="InterPro" id="IPR037165">
    <property type="entry name" value="AldOxase/xan_DH_Mopterin-bd_sf"/>
</dbReference>
<evidence type="ECO:0000256" key="2">
    <source>
        <dbReference type="ARBA" id="ARBA00023002"/>
    </source>
</evidence>
<gene>
    <name evidence="4" type="ORF">SAMN05444003_0029</name>
</gene>
<dbReference type="Proteomes" id="UP000184074">
    <property type="component" value="Unassembled WGS sequence"/>
</dbReference>
<feature type="domain" description="Aldehyde oxidase/xanthine dehydrogenase a/b hammerhead" evidence="3">
    <location>
        <begin position="20"/>
        <end position="140"/>
    </location>
</feature>
<keyword evidence="2" id="KW-0560">Oxidoreductase</keyword>
<dbReference type="OrthoDB" id="9758509at2"/>
<keyword evidence="5" id="KW-1185">Reference proteome</keyword>
<keyword evidence="1" id="KW-0500">Molybdenum</keyword>
<dbReference type="InterPro" id="IPR000674">
    <property type="entry name" value="Ald_Oxase/Xan_DH_a/b"/>
</dbReference>
<dbReference type="AlphaFoldDB" id="A0A1M5L0J7"/>
<dbReference type="Gene3D" id="3.30.365.10">
    <property type="entry name" value="Aldehyde oxidase/xanthine dehydrogenase, molybdopterin binding domain"/>
    <property type="match status" value="4"/>
</dbReference>
<dbReference type="STRING" id="1508389.SAMN05444003_0029"/>
<sequence>MEKFGKSQPVKRFEDRRFLTGQGRYVDDLAPESALYAFFLRSTHGHGEIKGIYADDARDMPGVELIVTVADLEADGVNLKMSGSLVTQSDGSKGADPLRPLLAKDRVRYVGEPIAMIIAHSLSEAKDAADAIDIDIDDLPAHTALEIGGELIHEEAPDNLVFDWDLGRKEETEQALSDAARVVELDVYDNRIICNAMEPRGCYAELQDGRLHVAVNGQGVWGTKSELARQLHIPKEDIRVTNPDVGGGFGMKAMHYGETILVAYAAGKLQRPVRWMSERTEGMLTDNGGRDLMTAATLGFDQNNKLIAYKVDNLINMGAYNSTFAQNIQTDLFSKVLMGTYDVQNAHMRTRGVYTNTTPIDAYRGAGRPEAIFILERAMDEAARQLGVDPWELRRKNFIQPNQFPYTSVSKVTYDVGDFERVLDKAAEEADLAGFKARKDASARAGKYRGIGLCYYIESILGAPTETTTVEFENDGALIFVGTQSNGQGHETVYAQYLADQSGIPVDKITVVQGDSDRIATGGGTGGSRSGTVQNTATLAAVEQMVASFSAFLAEQEGVSVDDVSFDDERFRIAGSNLSPTMLEAAELAEDAGQTELLRHSATITLDDRSFPNGAHVAEVEIDPETGVTDVVRYTVVDDFGNLLNPMIVAGQVHGGVAQGLGQVLTEHVVYDEDGQLLTASFMDYAMPRADDLPMIDFTTEGTPSLYNPLGMKGCGEAGTVGAIAAVTNAVLDGLWDAGVRQLDLPYTPHRVWTALQDAQADSVAS</sequence>
<dbReference type="GO" id="GO:0005506">
    <property type="term" value="F:iron ion binding"/>
    <property type="evidence" value="ECO:0007669"/>
    <property type="project" value="InterPro"/>
</dbReference>
<dbReference type="Gene3D" id="3.90.1170.50">
    <property type="entry name" value="Aldehyde oxidase/xanthine dehydrogenase, a/b hammerhead"/>
    <property type="match status" value="1"/>
</dbReference>
<evidence type="ECO:0000256" key="1">
    <source>
        <dbReference type="ARBA" id="ARBA00022505"/>
    </source>
</evidence>
<reference evidence="4 5" key="1">
    <citation type="submission" date="2016-11" db="EMBL/GenBank/DDBJ databases">
        <authorList>
            <person name="Jaros S."/>
            <person name="Januszkiewicz K."/>
            <person name="Wedrychowicz H."/>
        </authorList>
    </citation>
    <scope>NUCLEOTIDE SEQUENCE [LARGE SCALE GENOMIC DNA]</scope>
    <source>
        <strain evidence="4 5">DSM 28715</strain>
    </source>
</reference>
<dbReference type="GO" id="GO:0016491">
    <property type="term" value="F:oxidoreductase activity"/>
    <property type="evidence" value="ECO:0007669"/>
    <property type="project" value="UniProtKB-KW"/>
</dbReference>
<protein>
    <submittedName>
        <fullName evidence="4">Carbon-monoxide dehydrogenase large subunit</fullName>
    </submittedName>
</protein>
<dbReference type="SMART" id="SM01008">
    <property type="entry name" value="Ald_Xan_dh_C"/>
    <property type="match status" value="1"/>
</dbReference>
<dbReference type="InterPro" id="IPR016208">
    <property type="entry name" value="Ald_Oxase/xanthine_DH-like"/>
</dbReference>
<dbReference type="SUPFAM" id="SSF56003">
    <property type="entry name" value="Molybdenum cofactor-binding domain"/>
    <property type="match status" value="1"/>
</dbReference>
<dbReference type="Pfam" id="PF01315">
    <property type="entry name" value="Ald_Xan_dh_C"/>
    <property type="match status" value="1"/>
</dbReference>
<evidence type="ECO:0000259" key="3">
    <source>
        <dbReference type="SMART" id="SM01008"/>
    </source>
</evidence>
<organism evidence="4 5">
    <name type="scientific">Cognatiyoonia sediminum</name>
    <dbReference type="NCBI Taxonomy" id="1508389"/>
    <lineage>
        <taxon>Bacteria</taxon>
        <taxon>Pseudomonadati</taxon>
        <taxon>Pseudomonadota</taxon>
        <taxon>Alphaproteobacteria</taxon>
        <taxon>Rhodobacterales</taxon>
        <taxon>Paracoccaceae</taxon>
        <taxon>Cognatiyoonia</taxon>
    </lineage>
</organism>
<accession>A0A1M5L0J7</accession>
<dbReference type="PANTHER" id="PTHR11908:SF132">
    <property type="entry name" value="ALDEHYDE OXIDASE 1-RELATED"/>
    <property type="match status" value="1"/>
</dbReference>
<dbReference type="InterPro" id="IPR046867">
    <property type="entry name" value="AldOxase/xan_DH_MoCoBD2"/>
</dbReference>
<dbReference type="PANTHER" id="PTHR11908">
    <property type="entry name" value="XANTHINE DEHYDROGENASE"/>
    <property type="match status" value="1"/>
</dbReference>
<dbReference type="RefSeq" id="WP_072898356.1">
    <property type="nucleotide sequence ID" value="NZ_FQXB01000001.1"/>
</dbReference>